<evidence type="ECO:0000256" key="1">
    <source>
        <dbReference type="SAM" id="Phobius"/>
    </source>
</evidence>
<evidence type="ECO:0008006" key="4">
    <source>
        <dbReference type="Google" id="ProtNLM"/>
    </source>
</evidence>
<feature type="transmembrane region" description="Helical" evidence="1">
    <location>
        <begin position="273"/>
        <end position="290"/>
    </location>
</feature>
<name>A0ABT0YX42_9BURK</name>
<feature type="transmembrane region" description="Helical" evidence="1">
    <location>
        <begin position="127"/>
        <end position="146"/>
    </location>
</feature>
<feature type="transmembrane region" description="Helical" evidence="1">
    <location>
        <begin position="302"/>
        <end position="322"/>
    </location>
</feature>
<dbReference type="Proteomes" id="UP001165541">
    <property type="component" value="Unassembled WGS sequence"/>
</dbReference>
<keyword evidence="1" id="KW-0472">Membrane</keyword>
<proteinExistence type="predicted"/>
<keyword evidence="1" id="KW-1133">Transmembrane helix</keyword>
<keyword evidence="1" id="KW-0812">Transmembrane</keyword>
<feature type="transmembrane region" description="Helical" evidence="1">
    <location>
        <begin position="95"/>
        <end position="115"/>
    </location>
</feature>
<reference evidence="2" key="1">
    <citation type="submission" date="2022-05" db="EMBL/GenBank/DDBJ databases">
        <title>Schlegelella sp. nov., isolated from mangrove soil.</title>
        <authorList>
            <person name="Liu Y."/>
            <person name="Ge X."/>
            <person name="Liu W."/>
        </authorList>
    </citation>
    <scope>NUCLEOTIDE SEQUENCE</scope>
    <source>
        <strain evidence="2">S2-27</strain>
    </source>
</reference>
<dbReference type="RefSeq" id="WP_251780890.1">
    <property type="nucleotide sequence ID" value="NZ_JAMKFE010000019.1"/>
</dbReference>
<feature type="transmembrane region" description="Helical" evidence="1">
    <location>
        <begin position="167"/>
        <end position="188"/>
    </location>
</feature>
<protein>
    <recommendedName>
        <fullName evidence="4">ABC transporter permease</fullName>
    </recommendedName>
</protein>
<sequence length="364" mass="37911">MGRADSLVLIGLFIILGGAVAQAVNTVGVGEVREAMDLEGASTLQTFIQALVLPLTIAFGTTLAGSGLILRHAIRHGWVERLRFKAAPGSRALHRARLAVGYTATALIFGGIVLLTQQKEPVGMATLAANTPGFVTAILMAGKAYLERRREPDASKMAQRRLTLREALVNAIPAPVGLAGVVVAAVYGQPVGTVLTALVALAGGWFLLGILPLIQRSLQERETAVVGVAEGRSPRLPAAMVTVKITFRFAAGGFAISATGLLASVVAYGWPKVFIVSLLIGAAILGASYPASQALIQSANGLGAPALNGPIMYLAVPVGYLLDPLRGLPGFNAERGWGTSLIVVAALAAMFIAWQRLRRSRAQG</sequence>
<organism evidence="2 3">
    <name type="scientific">Caldimonas mangrovi</name>
    <dbReference type="NCBI Taxonomy" id="2944811"/>
    <lineage>
        <taxon>Bacteria</taxon>
        <taxon>Pseudomonadati</taxon>
        <taxon>Pseudomonadota</taxon>
        <taxon>Betaproteobacteria</taxon>
        <taxon>Burkholderiales</taxon>
        <taxon>Sphaerotilaceae</taxon>
        <taxon>Caldimonas</taxon>
    </lineage>
</organism>
<dbReference type="EMBL" id="JAMKFE010000019">
    <property type="protein sequence ID" value="MCM5682413.1"/>
    <property type="molecule type" value="Genomic_DNA"/>
</dbReference>
<gene>
    <name evidence="2" type="ORF">M8A51_23035</name>
</gene>
<feature type="transmembrane region" description="Helical" evidence="1">
    <location>
        <begin position="194"/>
        <end position="214"/>
    </location>
</feature>
<keyword evidence="3" id="KW-1185">Reference proteome</keyword>
<feature type="transmembrane region" description="Helical" evidence="1">
    <location>
        <begin position="47"/>
        <end position="74"/>
    </location>
</feature>
<evidence type="ECO:0000313" key="2">
    <source>
        <dbReference type="EMBL" id="MCM5682413.1"/>
    </source>
</evidence>
<comment type="caution">
    <text evidence="2">The sequence shown here is derived from an EMBL/GenBank/DDBJ whole genome shotgun (WGS) entry which is preliminary data.</text>
</comment>
<accession>A0ABT0YX42</accession>
<feature type="transmembrane region" description="Helical" evidence="1">
    <location>
        <begin position="245"/>
        <end position="267"/>
    </location>
</feature>
<evidence type="ECO:0000313" key="3">
    <source>
        <dbReference type="Proteomes" id="UP001165541"/>
    </source>
</evidence>
<feature type="transmembrane region" description="Helical" evidence="1">
    <location>
        <begin position="337"/>
        <end position="354"/>
    </location>
</feature>